<dbReference type="EMBL" id="JABEND010000005">
    <property type="protein sequence ID" value="NNG36204.1"/>
    <property type="molecule type" value="Genomic_DNA"/>
</dbReference>
<dbReference type="InterPro" id="IPR002591">
    <property type="entry name" value="Phosphodiest/P_Trfase"/>
</dbReference>
<dbReference type="SUPFAM" id="SSF53649">
    <property type="entry name" value="Alkaline phosphatase-like"/>
    <property type="match status" value="1"/>
</dbReference>
<proteinExistence type="predicted"/>
<dbReference type="PANTHER" id="PTHR10151">
    <property type="entry name" value="ECTONUCLEOTIDE PYROPHOSPHATASE/PHOSPHODIESTERASE"/>
    <property type="match status" value="1"/>
</dbReference>
<organism evidence="1 2">
    <name type="scientific">Nakamurella aerolata</name>
    <dbReference type="NCBI Taxonomy" id="1656892"/>
    <lineage>
        <taxon>Bacteria</taxon>
        <taxon>Bacillati</taxon>
        <taxon>Actinomycetota</taxon>
        <taxon>Actinomycetes</taxon>
        <taxon>Nakamurellales</taxon>
        <taxon>Nakamurellaceae</taxon>
        <taxon>Nakamurella</taxon>
    </lineage>
</organism>
<keyword evidence="2" id="KW-1185">Reference proteome</keyword>
<protein>
    <submittedName>
        <fullName evidence="1">Alkaline phosphatase family protein</fullName>
    </submittedName>
</protein>
<dbReference type="Pfam" id="PF01663">
    <property type="entry name" value="Phosphodiest"/>
    <property type="match status" value="1"/>
</dbReference>
<sequence>MLSGYDNQWLGAVLPGAAAALGHRLPDLPAVPLPAARRVCVVLVDGLGSRQLAESSRAAPFLAAAPTLELTAGCPTTTATSMASFGTGQSPGRHGIAGYSVLNPATDTVVNQLRWDFDEPPRQWQALPTVFELLADPALAGLDRTALRSAAIGNPEFAGSGLTEAAHRGTEFFGHKRLAPRVDLAVSLLKDPDGPRLVYLYWGAVDAAGHRHGWRSSDWRRALQRTDAELHRLARSLPAGCLLLVTADHGMVDAAAHDRVDLADRPELRSGVRHVGGEPRLLQVYTEPGAAGAVADRLADLAHERAWVRTREQAIAEGWFGQVSASVQPRIGDVLVAGRGEFTLVDSDTMTPDELGLVGYHGSLTEGEQYVPLVVLPT</sequence>
<reference evidence="1 2" key="1">
    <citation type="submission" date="2020-05" db="EMBL/GenBank/DDBJ databases">
        <title>Nakamurella sp. DB0629 isolated from air conditioner.</title>
        <authorList>
            <person name="Kim D.H."/>
            <person name="Kim D.-U."/>
        </authorList>
    </citation>
    <scope>NUCLEOTIDE SEQUENCE [LARGE SCALE GENOMIC DNA]</scope>
    <source>
        <strain evidence="1 2">DB0629</strain>
    </source>
</reference>
<evidence type="ECO:0000313" key="1">
    <source>
        <dbReference type="EMBL" id="NNG36204.1"/>
    </source>
</evidence>
<name>A0A849A5E2_9ACTN</name>
<comment type="caution">
    <text evidence="1">The sequence shown here is derived from an EMBL/GenBank/DDBJ whole genome shotgun (WGS) entry which is preliminary data.</text>
</comment>
<gene>
    <name evidence="1" type="ORF">HKD39_10855</name>
</gene>
<accession>A0A849A5E2</accession>
<dbReference type="InterPro" id="IPR017850">
    <property type="entry name" value="Alkaline_phosphatase_core_sf"/>
</dbReference>
<dbReference type="Gene3D" id="3.40.720.10">
    <property type="entry name" value="Alkaline Phosphatase, subunit A"/>
    <property type="match status" value="1"/>
</dbReference>
<dbReference type="Proteomes" id="UP000562984">
    <property type="component" value="Unassembled WGS sequence"/>
</dbReference>
<evidence type="ECO:0000313" key="2">
    <source>
        <dbReference type="Proteomes" id="UP000562984"/>
    </source>
</evidence>
<dbReference type="AlphaFoldDB" id="A0A849A5E2"/>
<dbReference type="PANTHER" id="PTHR10151:SF120">
    <property type="entry name" value="BIS(5'-ADENOSYL)-TRIPHOSPHATASE"/>
    <property type="match status" value="1"/>
</dbReference>
<dbReference type="GO" id="GO:0016787">
    <property type="term" value="F:hydrolase activity"/>
    <property type="evidence" value="ECO:0007669"/>
    <property type="project" value="UniProtKB-ARBA"/>
</dbReference>